<keyword evidence="6 8" id="KW-0408">Iron</keyword>
<feature type="region of interest" description="Disordered" evidence="9">
    <location>
        <begin position="1"/>
        <end position="28"/>
    </location>
</feature>
<dbReference type="OrthoDB" id="5334781at2"/>
<comment type="caution">
    <text evidence="11">The sequence shown here is derived from an EMBL/GenBank/DDBJ whole genome shotgun (WGS) entry which is preliminary data.</text>
</comment>
<sequence length="122" mass="12845">MNRNDIPPHRTGVTHDADAKAQGAEDPGRRRVLRGALAVGCTLLIPVTLVGCDPKMKVLSGDDSPATPQATKVSQASVQYQTNPNGGEQCGQCQHFIAESNNCQMVAGNISNTGWCSLWAAA</sequence>
<name>A0A2P7RCI9_9GAMM</name>
<feature type="domain" description="High potential iron-sulfur proteins family profile" evidence="10">
    <location>
        <begin position="61"/>
        <end position="122"/>
    </location>
</feature>
<dbReference type="Gene3D" id="4.10.490.10">
    <property type="entry name" value="High potential iron-sulphur protein"/>
    <property type="match status" value="1"/>
</dbReference>
<protein>
    <recommendedName>
        <fullName evidence="8">High-potential iron-sulfur protein</fullName>
        <shortName evidence="8">HiPIP</shortName>
    </recommendedName>
</protein>
<dbReference type="AlphaFoldDB" id="A0A2P7RCI9"/>
<evidence type="ECO:0000256" key="1">
    <source>
        <dbReference type="ARBA" id="ARBA00002137"/>
    </source>
</evidence>
<keyword evidence="4 8" id="KW-0479">Metal-binding</keyword>
<keyword evidence="5 8" id="KW-0249">Electron transport</keyword>
<dbReference type="GO" id="GO:0009055">
    <property type="term" value="F:electron transfer activity"/>
    <property type="evidence" value="ECO:0007669"/>
    <property type="project" value="InterPro"/>
</dbReference>
<dbReference type="InterPro" id="IPR036369">
    <property type="entry name" value="HIPIP_sf"/>
</dbReference>
<dbReference type="EMBL" id="PXYG01000001">
    <property type="protein sequence ID" value="PSJ47919.1"/>
    <property type="molecule type" value="Genomic_DNA"/>
</dbReference>
<dbReference type="GO" id="GO:0046872">
    <property type="term" value="F:metal ion binding"/>
    <property type="evidence" value="ECO:0007669"/>
    <property type="project" value="UniProtKB-KW"/>
</dbReference>
<evidence type="ECO:0000256" key="9">
    <source>
        <dbReference type="SAM" id="MobiDB-lite"/>
    </source>
</evidence>
<evidence type="ECO:0000256" key="8">
    <source>
        <dbReference type="RuleBase" id="RU000620"/>
    </source>
</evidence>
<evidence type="ECO:0000256" key="5">
    <source>
        <dbReference type="ARBA" id="ARBA00022982"/>
    </source>
</evidence>
<evidence type="ECO:0000313" key="11">
    <source>
        <dbReference type="EMBL" id="PSJ47919.1"/>
    </source>
</evidence>
<keyword evidence="12" id="KW-1185">Reference proteome</keyword>
<organism evidence="11 12">
    <name type="scientific">Zobellella endophytica</name>
    <dbReference type="NCBI Taxonomy" id="2116700"/>
    <lineage>
        <taxon>Bacteria</taxon>
        <taxon>Pseudomonadati</taxon>
        <taxon>Pseudomonadota</taxon>
        <taxon>Gammaproteobacteria</taxon>
        <taxon>Aeromonadales</taxon>
        <taxon>Aeromonadaceae</taxon>
        <taxon>Zobellella</taxon>
    </lineage>
</organism>
<comment type="function">
    <text evidence="1 8">Specific class of high-redox-potential 4Fe-4S ferredoxins. Functions in anaerobic electron transport in most purple and in some other photosynthetic bacteria and in at least one genus (Paracoccus) of halophilic, denitrifying bacteria.</text>
</comment>
<dbReference type="GO" id="GO:0019646">
    <property type="term" value="P:aerobic electron transport chain"/>
    <property type="evidence" value="ECO:0007669"/>
    <property type="project" value="InterPro"/>
</dbReference>
<proteinExistence type="inferred from homology"/>
<evidence type="ECO:0000259" key="10">
    <source>
        <dbReference type="PROSITE" id="PS51373"/>
    </source>
</evidence>
<evidence type="ECO:0000256" key="4">
    <source>
        <dbReference type="ARBA" id="ARBA00022723"/>
    </source>
</evidence>
<evidence type="ECO:0000256" key="3">
    <source>
        <dbReference type="ARBA" id="ARBA00022485"/>
    </source>
</evidence>
<evidence type="ECO:0000256" key="7">
    <source>
        <dbReference type="ARBA" id="ARBA00023014"/>
    </source>
</evidence>
<dbReference type="GO" id="GO:0051539">
    <property type="term" value="F:4 iron, 4 sulfur cluster binding"/>
    <property type="evidence" value="ECO:0007669"/>
    <property type="project" value="UniProtKB-KW"/>
</dbReference>
<keyword evidence="7 8" id="KW-0411">Iron-sulfur</keyword>
<dbReference type="InterPro" id="IPR000170">
    <property type="entry name" value="High_potential_FeS_prot"/>
</dbReference>
<dbReference type="Proteomes" id="UP000240243">
    <property type="component" value="Unassembled WGS sequence"/>
</dbReference>
<reference evidence="11 12" key="1">
    <citation type="submission" date="2018-03" db="EMBL/GenBank/DDBJ databases">
        <title>The draft genome of Zobellella sp. 59N8.</title>
        <authorList>
            <person name="Liu L."/>
            <person name="Li L."/>
            <person name="Zhang X."/>
            <person name="Liang L."/>
            <person name="Wang T."/>
        </authorList>
    </citation>
    <scope>NUCLEOTIDE SEQUENCE [LARGE SCALE GENOMIC DNA]</scope>
    <source>
        <strain evidence="11 12">59N8</strain>
    </source>
</reference>
<comment type="subunit">
    <text evidence="8">Homodimer.</text>
</comment>
<keyword evidence="3 8" id="KW-0004">4Fe-4S</keyword>
<keyword evidence="2 8" id="KW-0813">Transport</keyword>
<dbReference type="PROSITE" id="PS51373">
    <property type="entry name" value="HIPIP"/>
    <property type="match status" value="1"/>
</dbReference>
<comment type="similarity">
    <text evidence="8">Belongs to the high-potential iron-sulfur protein (HiPIP) family.</text>
</comment>
<dbReference type="Pfam" id="PF01355">
    <property type="entry name" value="HIPIP"/>
    <property type="match status" value="1"/>
</dbReference>
<gene>
    <name evidence="11" type="ORF">C7H85_03685</name>
</gene>
<evidence type="ECO:0000256" key="6">
    <source>
        <dbReference type="ARBA" id="ARBA00023004"/>
    </source>
</evidence>
<evidence type="ECO:0000256" key="2">
    <source>
        <dbReference type="ARBA" id="ARBA00022448"/>
    </source>
</evidence>
<evidence type="ECO:0000313" key="12">
    <source>
        <dbReference type="Proteomes" id="UP000240243"/>
    </source>
</evidence>
<accession>A0A2P7RCI9</accession>
<dbReference type="SUPFAM" id="SSF57652">
    <property type="entry name" value="HIPIP (high potential iron protein)"/>
    <property type="match status" value="1"/>
</dbReference>
<dbReference type="RefSeq" id="WP_106728330.1">
    <property type="nucleotide sequence ID" value="NZ_PXYG01000001.1"/>
</dbReference>